<name>A0ABR2ZN57_9AGAR</name>
<evidence type="ECO:0000256" key="1">
    <source>
        <dbReference type="SAM" id="MobiDB-lite"/>
    </source>
</evidence>
<comment type="caution">
    <text evidence="3">The sequence shown here is derived from an EMBL/GenBank/DDBJ whole genome shotgun (WGS) entry which is preliminary data.</text>
</comment>
<reference evidence="3 4" key="1">
    <citation type="submission" date="2024-05" db="EMBL/GenBank/DDBJ databases">
        <title>A draft genome resource for the thread blight pathogen Marasmius tenuissimus strain MS-2.</title>
        <authorList>
            <person name="Yulfo-Soto G.E."/>
            <person name="Baruah I.K."/>
            <person name="Amoako-Attah I."/>
            <person name="Bukari Y."/>
            <person name="Meinhardt L.W."/>
            <person name="Bailey B.A."/>
            <person name="Cohen S.P."/>
        </authorList>
    </citation>
    <scope>NUCLEOTIDE SEQUENCE [LARGE SCALE GENOMIC DNA]</scope>
    <source>
        <strain evidence="3 4">MS-2</strain>
    </source>
</reference>
<keyword evidence="2" id="KW-0472">Membrane</keyword>
<keyword evidence="2" id="KW-1133">Transmembrane helix</keyword>
<feature type="region of interest" description="Disordered" evidence="1">
    <location>
        <begin position="160"/>
        <end position="239"/>
    </location>
</feature>
<sequence length="278" mass="30707">MAYVPYLPGTSITIYFILANDDYTTPTTTLTECNFMLNGTLEKSYVHTPLPNKGTEYNVEVFKKEGLEDRMHSLNVDTGKKNHEVFLAFDYATYTVEEPDDDTDNHNGTTAALPSTSESSEPKSSSPTGAIVGGVIGCLVFIGGTLAAFFVYRKRHKGVNERGYGQDNTVHVDPADVGQSRSLDPIQASGRLSDEASNSLTRRQQQELSRMRGESSNLESQGRHGDHHTPSDSDTIRSGVIQRETSELREQIRELQAQMARQRTELAISDTLPPTYAP</sequence>
<feature type="compositionally biased region" description="Basic and acidic residues" evidence="1">
    <location>
        <begin position="221"/>
        <end position="235"/>
    </location>
</feature>
<proteinExistence type="predicted"/>
<feature type="transmembrane region" description="Helical" evidence="2">
    <location>
        <begin position="130"/>
        <end position="152"/>
    </location>
</feature>
<evidence type="ECO:0000313" key="4">
    <source>
        <dbReference type="Proteomes" id="UP001437256"/>
    </source>
</evidence>
<gene>
    <name evidence="3" type="ORF">AAF712_010454</name>
</gene>
<dbReference type="CDD" id="cd14724">
    <property type="entry name" value="ZIP_Gal4-like_1"/>
    <property type="match status" value="1"/>
</dbReference>
<evidence type="ECO:0000256" key="2">
    <source>
        <dbReference type="SAM" id="Phobius"/>
    </source>
</evidence>
<accession>A0ABR2ZN57</accession>
<keyword evidence="2" id="KW-0812">Transmembrane</keyword>
<dbReference type="Proteomes" id="UP001437256">
    <property type="component" value="Unassembled WGS sequence"/>
</dbReference>
<keyword evidence="4" id="KW-1185">Reference proteome</keyword>
<feature type="region of interest" description="Disordered" evidence="1">
    <location>
        <begin position="97"/>
        <end position="127"/>
    </location>
</feature>
<dbReference type="EMBL" id="JBBXMP010000099">
    <property type="protein sequence ID" value="KAL0062690.1"/>
    <property type="molecule type" value="Genomic_DNA"/>
</dbReference>
<protein>
    <submittedName>
        <fullName evidence="3">Uncharacterized protein</fullName>
    </submittedName>
</protein>
<evidence type="ECO:0000313" key="3">
    <source>
        <dbReference type="EMBL" id="KAL0062690.1"/>
    </source>
</evidence>
<dbReference type="CDD" id="cd12087">
    <property type="entry name" value="TM_EGFR-like"/>
    <property type="match status" value="1"/>
</dbReference>
<feature type="compositionally biased region" description="Polar residues" evidence="1">
    <location>
        <begin position="195"/>
        <end position="220"/>
    </location>
</feature>
<feature type="compositionally biased region" description="Low complexity" evidence="1">
    <location>
        <begin position="114"/>
        <end position="127"/>
    </location>
</feature>
<organism evidence="3 4">
    <name type="scientific">Marasmius tenuissimus</name>
    <dbReference type="NCBI Taxonomy" id="585030"/>
    <lineage>
        <taxon>Eukaryota</taxon>
        <taxon>Fungi</taxon>
        <taxon>Dikarya</taxon>
        <taxon>Basidiomycota</taxon>
        <taxon>Agaricomycotina</taxon>
        <taxon>Agaricomycetes</taxon>
        <taxon>Agaricomycetidae</taxon>
        <taxon>Agaricales</taxon>
        <taxon>Marasmiineae</taxon>
        <taxon>Marasmiaceae</taxon>
        <taxon>Marasmius</taxon>
    </lineage>
</organism>